<evidence type="ECO:0000256" key="1">
    <source>
        <dbReference type="SAM" id="MobiDB-lite"/>
    </source>
</evidence>
<dbReference type="EMBL" id="JARJCM010000003">
    <property type="protein sequence ID" value="KAJ7046206.1"/>
    <property type="molecule type" value="Genomic_DNA"/>
</dbReference>
<evidence type="ECO:0000313" key="2">
    <source>
        <dbReference type="EMBL" id="KAJ7028464.1"/>
    </source>
</evidence>
<gene>
    <name evidence="3" type="ORF">C8F04DRAFT_1063652</name>
    <name evidence="2" type="ORF">C8F04DRAFT_1119437</name>
</gene>
<keyword evidence="4" id="KW-1185">Reference proteome</keyword>
<proteinExistence type="predicted"/>
<feature type="region of interest" description="Disordered" evidence="1">
    <location>
        <begin position="39"/>
        <end position="59"/>
    </location>
</feature>
<dbReference type="Proteomes" id="UP001218188">
    <property type="component" value="Unassembled WGS sequence"/>
</dbReference>
<organism evidence="2 4">
    <name type="scientific">Mycena alexandri</name>
    <dbReference type="NCBI Taxonomy" id="1745969"/>
    <lineage>
        <taxon>Eukaryota</taxon>
        <taxon>Fungi</taxon>
        <taxon>Dikarya</taxon>
        <taxon>Basidiomycota</taxon>
        <taxon>Agaricomycotina</taxon>
        <taxon>Agaricomycetes</taxon>
        <taxon>Agaricomycetidae</taxon>
        <taxon>Agaricales</taxon>
        <taxon>Marasmiineae</taxon>
        <taxon>Mycenaceae</taxon>
        <taxon>Mycena</taxon>
    </lineage>
</organism>
<sequence>MATPDVCNRHYRPMRCVQIHVSMASVNISSIPPAPITRSNTSAQALQAGNNNSSTLTTRGAESDLLRQKNCVPRARTGFRHILRATRGDDKQGFPTKHGILLPYRVKLLLSEGCSASRC</sequence>
<comment type="caution">
    <text evidence="2">The sequence shown here is derived from an EMBL/GenBank/DDBJ whole genome shotgun (WGS) entry which is preliminary data.</text>
</comment>
<reference evidence="2" key="1">
    <citation type="submission" date="2023-03" db="EMBL/GenBank/DDBJ databases">
        <title>Massive genome expansion in bonnet fungi (Mycena s.s.) driven by repeated elements and novel gene families across ecological guilds.</title>
        <authorList>
            <consortium name="Lawrence Berkeley National Laboratory"/>
            <person name="Harder C.B."/>
            <person name="Miyauchi S."/>
            <person name="Viragh M."/>
            <person name="Kuo A."/>
            <person name="Thoen E."/>
            <person name="Andreopoulos B."/>
            <person name="Lu D."/>
            <person name="Skrede I."/>
            <person name="Drula E."/>
            <person name="Henrissat B."/>
            <person name="Morin E."/>
            <person name="Kohler A."/>
            <person name="Barry K."/>
            <person name="LaButti K."/>
            <person name="Morin E."/>
            <person name="Salamov A."/>
            <person name="Lipzen A."/>
            <person name="Mereny Z."/>
            <person name="Hegedus B."/>
            <person name="Baldrian P."/>
            <person name="Stursova M."/>
            <person name="Weitz H."/>
            <person name="Taylor A."/>
            <person name="Grigoriev I.V."/>
            <person name="Nagy L.G."/>
            <person name="Martin F."/>
            <person name="Kauserud H."/>
        </authorList>
    </citation>
    <scope>NUCLEOTIDE SEQUENCE</scope>
    <source>
        <strain evidence="2">CBHHK200</strain>
    </source>
</reference>
<protein>
    <submittedName>
        <fullName evidence="2">Uncharacterized protein</fullName>
    </submittedName>
</protein>
<dbReference type="AlphaFoldDB" id="A0AAD6X168"/>
<name>A0AAD6X168_9AGAR</name>
<dbReference type="EMBL" id="JARJCM010000112">
    <property type="protein sequence ID" value="KAJ7028464.1"/>
    <property type="molecule type" value="Genomic_DNA"/>
</dbReference>
<accession>A0AAD6X168</accession>
<evidence type="ECO:0000313" key="4">
    <source>
        <dbReference type="Proteomes" id="UP001218188"/>
    </source>
</evidence>
<evidence type="ECO:0000313" key="3">
    <source>
        <dbReference type="EMBL" id="KAJ7046206.1"/>
    </source>
</evidence>